<comment type="caution">
    <text evidence="1">The sequence shown here is derived from an EMBL/GenBank/DDBJ whole genome shotgun (WGS) entry which is preliminary data.</text>
</comment>
<evidence type="ECO:0000313" key="1">
    <source>
        <dbReference type="EMBL" id="KAG8520742.1"/>
    </source>
</evidence>
<gene>
    <name evidence="1" type="ORF">J0S82_013646</name>
</gene>
<dbReference type="EMBL" id="JAGFMF010011515">
    <property type="protein sequence ID" value="KAG8520742.1"/>
    <property type="molecule type" value="Genomic_DNA"/>
</dbReference>
<proteinExistence type="predicted"/>
<accession>A0A8J6AKJ8</accession>
<name>A0A8J6AKJ8_GALPY</name>
<keyword evidence="2" id="KW-1185">Reference proteome</keyword>
<dbReference type="AlphaFoldDB" id="A0A8J6AKJ8"/>
<sequence>LQSLAAQGETWCNLRALSTLLHSLEIHFKQCQDELDPPGSSRFGHYGGSKSSIGSMKGLFTMCRDKAQKSLYLQRNSLKPQGMSEEIYTQLQAQAGGLGIHCAIVSTQEPGSLGVSRGSAFRAESEAGAAWGSVSSLLLPMQDLKSPGKPALRCEAPTPHVPGSPQGERDSFWSQMSLSSAWTLTCSQSAPFLHKSPCGGSDELDPPGSRKALEYFACVGHYCGRTHYTVHATHTKSETRPKTRCICKGTA</sequence>
<dbReference type="Proteomes" id="UP000700334">
    <property type="component" value="Unassembled WGS sequence"/>
</dbReference>
<reference evidence="1" key="1">
    <citation type="journal article" date="2021" name="Evol. Appl.">
        <title>The genome of the Pyrenean desman and the effects of bottlenecks and inbreeding on the genomic landscape of an endangered species.</title>
        <authorList>
            <person name="Escoda L."/>
            <person name="Castresana J."/>
        </authorList>
    </citation>
    <scope>NUCLEOTIDE SEQUENCE</scope>
    <source>
        <strain evidence="1">IBE-C5619</strain>
    </source>
</reference>
<protein>
    <submittedName>
        <fullName evidence="1">Uncharacterized protein</fullName>
    </submittedName>
</protein>
<evidence type="ECO:0000313" key="2">
    <source>
        <dbReference type="Proteomes" id="UP000700334"/>
    </source>
</evidence>
<feature type="non-terminal residue" evidence="1">
    <location>
        <position position="1"/>
    </location>
</feature>
<organism evidence="1 2">
    <name type="scientific">Galemys pyrenaicus</name>
    <name type="common">Iberian desman</name>
    <name type="synonym">Pyrenean desman</name>
    <dbReference type="NCBI Taxonomy" id="202257"/>
    <lineage>
        <taxon>Eukaryota</taxon>
        <taxon>Metazoa</taxon>
        <taxon>Chordata</taxon>
        <taxon>Craniata</taxon>
        <taxon>Vertebrata</taxon>
        <taxon>Euteleostomi</taxon>
        <taxon>Mammalia</taxon>
        <taxon>Eutheria</taxon>
        <taxon>Laurasiatheria</taxon>
        <taxon>Eulipotyphla</taxon>
        <taxon>Talpidae</taxon>
        <taxon>Galemys</taxon>
    </lineage>
</organism>